<evidence type="ECO:0008006" key="3">
    <source>
        <dbReference type="Google" id="ProtNLM"/>
    </source>
</evidence>
<evidence type="ECO:0000313" key="2">
    <source>
        <dbReference type="Proteomes" id="UP001149163"/>
    </source>
</evidence>
<proteinExistence type="predicted"/>
<sequence>MSQNISEFLFFKVKPGVKPEDPANEQGEALLRVFRATKQQSGHHSSAWGRTVEDEDTLVWVIAPDQRLSDWTDARSSTTVAHLEPFLAETLQPPTVLYTTLNPPISSTDTLTKNPVTELCSLPFPSNMSVFETRRLNADLINFRTALVEQLPQAAGPRSWAMGHVDRPSVVQHAKSPSGQAMMHFLAVGWESVEAHKKAKETEQFVAAIAPIREKMLPPVPGLEMKHVSFQKL</sequence>
<dbReference type="RefSeq" id="XP_056545208.1">
    <property type="nucleotide sequence ID" value="XM_056686466.1"/>
</dbReference>
<protein>
    <recommendedName>
        <fullName evidence="3">ABM domain-containing protein</fullName>
    </recommendedName>
</protein>
<dbReference type="EMBL" id="JAPQKN010000002">
    <property type="protein sequence ID" value="KAJ5168747.1"/>
    <property type="molecule type" value="Genomic_DNA"/>
</dbReference>
<dbReference type="OrthoDB" id="3830579at2759"/>
<gene>
    <name evidence="1" type="ORF">N7482_004341</name>
</gene>
<reference evidence="1" key="2">
    <citation type="journal article" date="2023" name="IMA Fungus">
        <title>Comparative genomic study of the Penicillium genus elucidates a diverse pangenome and 15 lateral gene transfer events.</title>
        <authorList>
            <person name="Petersen C."/>
            <person name="Sorensen T."/>
            <person name="Nielsen M.R."/>
            <person name="Sondergaard T.E."/>
            <person name="Sorensen J.L."/>
            <person name="Fitzpatrick D.A."/>
            <person name="Frisvad J.C."/>
            <person name="Nielsen K.L."/>
        </authorList>
    </citation>
    <scope>NUCLEOTIDE SEQUENCE</scope>
    <source>
        <strain evidence="1">IBT 26290</strain>
    </source>
</reference>
<keyword evidence="2" id="KW-1185">Reference proteome</keyword>
<dbReference type="AlphaFoldDB" id="A0A9W9LPH2"/>
<dbReference type="Gene3D" id="3.30.70.100">
    <property type="match status" value="1"/>
</dbReference>
<accession>A0A9W9LPH2</accession>
<evidence type="ECO:0000313" key="1">
    <source>
        <dbReference type="EMBL" id="KAJ5168747.1"/>
    </source>
</evidence>
<dbReference type="Proteomes" id="UP001149163">
    <property type="component" value="Unassembled WGS sequence"/>
</dbReference>
<name>A0A9W9LPH2_9EURO</name>
<comment type="caution">
    <text evidence="1">The sequence shown here is derived from an EMBL/GenBank/DDBJ whole genome shotgun (WGS) entry which is preliminary data.</text>
</comment>
<organism evidence="1 2">
    <name type="scientific">Penicillium canariense</name>
    <dbReference type="NCBI Taxonomy" id="189055"/>
    <lineage>
        <taxon>Eukaryota</taxon>
        <taxon>Fungi</taxon>
        <taxon>Dikarya</taxon>
        <taxon>Ascomycota</taxon>
        <taxon>Pezizomycotina</taxon>
        <taxon>Eurotiomycetes</taxon>
        <taxon>Eurotiomycetidae</taxon>
        <taxon>Eurotiales</taxon>
        <taxon>Aspergillaceae</taxon>
        <taxon>Penicillium</taxon>
    </lineage>
</organism>
<reference evidence="1" key="1">
    <citation type="submission" date="2022-11" db="EMBL/GenBank/DDBJ databases">
        <authorList>
            <person name="Petersen C."/>
        </authorList>
    </citation>
    <scope>NUCLEOTIDE SEQUENCE</scope>
    <source>
        <strain evidence="1">IBT 26290</strain>
    </source>
</reference>
<dbReference type="GeneID" id="81425642"/>